<name>A0A117SYQ4_9BACL</name>
<evidence type="ECO:0000313" key="3">
    <source>
        <dbReference type="Proteomes" id="UP000053557"/>
    </source>
</evidence>
<dbReference type="Gene3D" id="3.90.350.10">
    <property type="entry name" value="Transposase Inhibitor Protein From Tn5, Chain A, domain 1"/>
    <property type="match status" value="1"/>
</dbReference>
<evidence type="ECO:0000259" key="1">
    <source>
        <dbReference type="Pfam" id="PF13546"/>
    </source>
</evidence>
<keyword evidence="3" id="KW-1185">Reference proteome</keyword>
<dbReference type="EMBL" id="LPVJ01000002">
    <property type="protein sequence ID" value="KUO97340.1"/>
    <property type="molecule type" value="Genomic_DNA"/>
</dbReference>
<dbReference type="Proteomes" id="UP000053557">
    <property type="component" value="Unassembled WGS sequence"/>
</dbReference>
<accession>A0A117SYQ4</accession>
<dbReference type="InterPro" id="IPR038721">
    <property type="entry name" value="IS701-like_DDE_dom"/>
</dbReference>
<gene>
    <name evidence="2" type="ORF">ATW55_04695</name>
</gene>
<feature type="domain" description="Transposase IS701-like DDE" evidence="1">
    <location>
        <begin position="60"/>
        <end position="263"/>
    </location>
</feature>
<dbReference type="Pfam" id="PF13546">
    <property type="entry name" value="DDE_5"/>
    <property type="match status" value="1"/>
</dbReference>
<comment type="caution">
    <text evidence="2">The sequence shown here is derived from an EMBL/GenBank/DDBJ whole genome shotgun (WGS) entry which is preliminary data.</text>
</comment>
<organism evidence="2 3">
    <name type="scientific">Ferroacidibacillus organovorans</name>
    <dbReference type="NCBI Taxonomy" id="1765683"/>
    <lineage>
        <taxon>Bacteria</taxon>
        <taxon>Bacillati</taxon>
        <taxon>Bacillota</taxon>
        <taxon>Bacilli</taxon>
        <taxon>Bacillales</taxon>
        <taxon>Alicyclobacillaceae</taxon>
        <taxon>Ferroacidibacillus</taxon>
    </lineage>
</organism>
<protein>
    <submittedName>
        <fullName evidence="2">Transposase</fullName>
    </submittedName>
</protein>
<evidence type="ECO:0000313" key="2">
    <source>
        <dbReference type="EMBL" id="KUO97340.1"/>
    </source>
</evidence>
<dbReference type="SUPFAM" id="SSF53098">
    <property type="entry name" value="Ribonuclease H-like"/>
    <property type="match status" value="1"/>
</dbReference>
<dbReference type="InterPro" id="IPR012337">
    <property type="entry name" value="RNaseH-like_sf"/>
</dbReference>
<sequence length="457" mass="52827">MFAIMVREPQHQDQLQSMVFAFFKQSKIAKLLKQSNITKQAGIAVLDVFRVIFSLVFTQRSLNRWLKQSGNDAFGKDTVYRFLNSPRHNWRRFLLLLSAAVIQQLSQLTSDDRADVFIVDDSLFSRSRSKKVELLARVYDHVSHTFVRGFRMLTLGWSDGNSFVPLAFSLLSSENERNRLCGVEDSIDKRTCGYKRRKESMQKATDALFELLTQAQAMGVTAKYLLFDSWFAYSAVILKALEHSMHVVCMLKAVPKVRYEYERRRLTLKELYSALRKRRGRAKILASVMVVMGQDENGDPIPAKIVFVRDRNRSRQWLALLSTDTSVSDDEVIRIYGKRWDIECFFKVSKSNLRLAKELQGRTYDQMFAHTTIVFTRYIMLATAARDEQDPRTIGALFFDCCDELDDIRFADALRLLIELLKSIMKTTDVQDDNVIDMIVEQFITHLPSAIKEKLVA</sequence>
<proteinExistence type="predicted"/>
<reference evidence="2 3" key="1">
    <citation type="submission" date="2015-12" db="EMBL/GenBank/DDBJ databases">
        <title>Draft genome sequence of Acidibacillus ferrooxidans ITV001, isolated from a chalcopyrite acid mine drainage site in Brazil.</title>
        <authorList>
            <person name="Dall'Agnol H."/>
            <person name="Nancucheo I."/>
            <person name="Johnson B."/>
            <person name="Oliveira R."/>
            <person name="Leite L."/>
            <person name="Pylro V."/>
            <person name="Nunes G.L."/>
            <person name="Tzotzos G."/>
            <person name="Fernandes G.R."/>
            <person name="Dutra J."/>
            <person name="Orellana S.C."/>
            <person name="Oliveira G."/>
        </authorList>
    </citation>
    <scope>NUCLEOTIDE SEQUENCE [LARGE SCALE GENOMIC DNA]</scope>
    <source>
        <strain evidence="3">ITV01</strain>
    </source>
</reference>
<dbReference type="AlphaFoldDB" id="A0A117SYQ4"/>